<feature type="compositionally biased region" description="Low complexity" evidence="1">
    <location>
        <begin position="15"/>
        <end position="27"/>
    </location>
</feature>
<dbReference type="Proteomes" id="UP000074382">
    <property type="component" value="Unassembled WGS sequence"/>
</dbReference>
<feature type="region of interest" description="Disordered" evidence="1">
    <location>
        <begin position="78"/>
        <end position="108"/>
    </location>
</feature>
<dbReference type="STRING" id="665004.AC529_10455"/>
<keyword evidence="2" id="KW-1133">Transmembrane helix</keyword>
<evidence type="ECO:0000256" key="1">
    <source>
        <dbReference type="SAM" id="MobiDB-lite"/>
    </source>
</evidence>
<name>A0A147KHH1_THECS</name>
<reference evidence="4" key="1">
    <citation type="journal article" date="2017" name="Acta Aliment.">
        <title>Plant polysaccharide degrading enzyme system of Thermpbifida cellulosilytica TB100 revealed by de novo genome project data.</title>
        <authorList>
            <person name="Toth A."/>
            <person name="Baka E."/>
            <person name="Luzics S."/>
            <person name="Bata-Vidacs I."/>
            <person name="Nagy I."/>
            <person name="Balint B."/>
            <person name="Herceg R."/>
            <person name="Olasz F."/>
            <person name="Wilk T."/>
            <person name="Nagy T."/>
            <person name="Kriszt B."/>
            <person name="Nagy I."/>
            <person name="Kukolya J."/>
        </authorList>
    </citation>
    <scope>NUCLEOTIDE SEQUENCE [LARGE SCALE GENOMIC DNA]</scope>
    <source>
        <strain evidence="4">TB100</strain>
    </source>
</reference>
<gene>
    <name evidence="3" type="ORF">AC529_10455</name>
</gene>
<sequence length="265" mass="28249">MTQPPPNGPQPPYGQPYGTPQPSYGQQFTPQYGAGYPTPPQRKSNGCLIAGVLVGAFVVLAVAGIIVFFALSGGNEAPSAGGSGNVAESPQSGGEEPQGPDETPSPQGEFVVLPACEEIAPDELDTLMPGYSLEVEDVDTGAQEWWEGYHCSWNNAVTWEEGSYYFLTVVLNDPEEAYDTADDLELYAEDYDTTPVSGLGEGALSWYDSTNEVGCVATYVENLSFSACYDEMSGGEPLPEDEAIAQAEELAHSTLAKIESGDYRE</sequence>
<feature type="transmembrane region" description="Helical" evidence="2">
    <location>
        <begin position="47"/>
        <end position="71"/>
    </location>
</feature>
<keyword evidence="2" id="KW-0472">Membrane</keyword>
<evidence type="ECO:0000313" key="3">
    <source>
        <dbReference type="EMBL" id="KUP96744.1"/>
    </source>
</evidence>
<feature type="region of interest" description="Disordered" evidence="1">
    <location>
        <begin position="1"/>
        <end position="38"/>
    </location>
</feature>
<organism evidence="3 4">
    <name type="scientific">Thermobifida cellulosilytica TB100</name>
    <dbReference type="NCBI Taxonomy" id="665004"/>
    <lineage>
        <taxon>Bacteria</taxon>
        <taxon>Bacillati</taxon>
        <taxon>Actinomycetota</taxon>
        <taxon>Actinomycetes</taxon>
        <taxon>Streptosporangiales</taxon>
        <taxon>Nocardiopsidaceae</taxon>
        <taxon>Thermobifida</taxon>
    </lineage>
</organism>
<keyword evidence="4" id="KW-1185">Reference proteome</keyword>
<dbReference type="AlphaFoldDB" id="A0A147KHH1"/>
<dbReference type="EMBL" id="LGEM01000076">
    <property type="protein sequence ID" value="KUP96744.1"/>
    <property type="molecule type" value="Genomic_DNA"/>
</dbReference>
<keyword evidence="2" id="KW-0812">Transmembrane</keyword>
<dbReference type="PATRIC" id="fig|665004.4.peg.3316"/>
<protein>
    <recommendedName>
        <fullName evidence="5">DUF3558 domain-containing protein</fullName>
    </recommendedName>
</protein>
<evidence type="ECO:0000313" key="4">
    <source>
        <dbReference type="Proteomes" id="UP000074382"/>
    </source>
</evidence>
<evidence type="ECO:0008006" key="5">
    <source>
        <dbReference type="Google" id="ProtNLM"/>
    </source>
</evidence>
<accession>A0A147KHH1</accession>
<proteinExistence type="predicted"/>
<comment type="caution">
    <text evidence="3">The sequence shown here is derived from an EMBL/GenBank/DDBJ whole genome shotgun (WGS) entry which is preliminary data.</text>
</comment>
<feature type="compositionally biased region" description="Pro residues" evidence="1">
    <location>
        <begin position="1"/>
        <end position="14"/>
    </location>
</feature>
<evidence type="ECO:0000256" key="2">
    <source>
        <dbReference type="SAM" id="Phobius"/>
    </source>
</evidence>
<dbReference type="RefSeq" id="WP_068757815.1">
    <property type="nucleotide sequence ID" value="NZ_KQ950184.1"/>
</dbReference>
<dbReference type="OrthoDB" id="3436622at2"/>